<keyword evidence="2" id="KW-1185">Reference proteome</keyword>
<sequence length="162" mass="17510">MLVRLALGLLLMQDNARPHVVGVCQQFLQEEGIDAMDWPALALSCSNMMPSGGGVPESHGKCVTAATIPTVHLMWINIHSSSTDRRILCAALPYIYLCHHVVEQGDTGIHLCPRVASGVEMVQRSRAAGACVYSLQSTVAAPGEGEAQLYRNKQSEGKDYSF</sequence>
<reference evidence="1" key="1">
    <citation type="submission" date="2022-04" db="EMBL/GenBank/DDBJ databases">
        <title>Jade perch genome.</title>
        <authorList>
            <person name="Chao B."/>
        </authorList>
    </citation>
    <scope>NUCLEOTIDE SEQUENCE</scope>
    <source>
        <strain evidence="1">CB-2022</strain>
    </source>
</reference>
<dbReference type="Proteomes" id="UP000831701">
    <property type="component" value="Chromosome 8"/>
</dbReference>
<protein>
    <submittedName>
        <fullName evidence="1">Uncharacterized protein</fullName>
    </submittedName>
</protein>
<proteinExistence type="predicted"/>
<accession>A0ACB8WKF9</accession>
<gene>
    <name evidence="1" type="ORF">L3Q82_007921</name>
</gene>
<name>A0ACB8WKF9_9TELE</name>
<dbReference type="EMBL" id="CM041538">
    <property type="protein sequence ID" value="KAI3368196.1"/>
    <property type="molecule type" value="Genomic_DNA"/>
</dbReference>
<comment type="caution">
    <text evidence="1">The sequence shown here is derived from an EMBL/GenBank/DDBJ whole genome shotgun (WGS) entry which is preliminary data.</text>
</comment>
<evidence type="ECO:0000313" key="1">
    <source>
        <dbReference type="EMBL" id="KAI3368196.1"/>
    </source>
</evidence>
<organism evidence="1 2">
    <name type="scientific">Scortum barcoo</name>
    <name type="common">barcoo grunter</name>
    <dbReference type="NCBI Taxonomy" id="214431"/>
    <lineage>
        <taxon>Eukaryota</taxon>
        <taxon>Metazoa</taxon>
        <taxon>Chordata</taxon>
        <taxon>Craniata</taxon>
        <taxon>Vertebrata</taxon>
        <taxon>Euteleostomi</taxon>
        <taxon>Actinopterygii</taxon>
        <taxon>Neopterygii</taxon>
        <taxon>Teleostei</taxon>
        <taxon>Neoteleostei</taxon>
        <taxon>Acanthomorphata</taxon>
        <taxon>Eupercaria</taxon>
        <taxon>Centrarchiformes</taxon>
        <taxon>Terapontoidei</taxon>
        <taxon>Terapontidae</taxon>
        <taxon>Scortum</taxon>
    </lineage>
</organism>
<evidence type="ECO:0000313" key="2">
    <source>
        <dbReference type="Proteomes" id="UP000831701"/>
    </source>
</evidence>